<dbReference type="EMBL" id="BLLL01000003">
    <property type="protein sequence ID" value="GFH62686.1"/>
    <property type="molecule type" value="Genomic_DNA"/>
</dbReference>
<dbReference type="AlphaFoldDB" id="A0A6L2R521"/>
<dbReference type="Proteomes" id="UP000505077">
    <property type="component" value="Unassembled WGS sequence"/>
</dbReference>
<keyword evidence="4" id="KW-0456">Lyase</keyword>
<accession>A0A6L2R521</accession>
<dbReference type="PANTHER" id="PTHR43525">
    <property type="entry name" value="PROTEIN MALY"/>
    <property type="match status" value="1"/>
</dbReference>
<dbReference type="PANTHER" id="PTHR43525:SF1">
    <property type="entry name" value="PROTEIN MALY"/>
    <property type="match status" value="1"/>
</dbReference>
<gene>
    <name evidence="7" type="primary">aspB</name>
    <name evidence="7" type="ORF">ZNDK_0457</name>
</gene>
<dbReference type="GO" id="GO:0008483">
    <property type="term" value="F:transaminase activity"/>
    <property type="evidence" value="ECO:0007669"/>
    <property type="project" value="UniProtKB-KW"/>
</dbReference>
<dbReference type="GO" id="GO:0047804">
    <property type="term" value="F:cysteine-S-conjugate beta-lyase activity"/>
    <property type="evidence" value="ECO:0007669"/>
    <property type="project" value="UniProtKB-EC"/>
</dbReference>
<dbReference type="InterPro" id="IPR051798">
    <property type="entry name" value="Class-II_PLP-Dep_Aminotrans"/>
</dbReference>
<dbReference type="Pfam" id="PF00155">
    <property type="entry name" value="Aminotran_1_2"/>
    <property type="match status" value="1"/>
</dbReference>
<dbReference type="NCBIfam" id="TIGR04350">
    <property type="entry name" value="C_S_lyase_PatB"/>
    <property type="match status" value="1"/>
</dbReference>
<dbReference type="InterPro" id="IPR015421">
    <property type="entry name" value="PyrdxlP-dep_Trfase_major"/>
</dbReference>
<dbReference type="GO" id="GO:0030170">
    <property type="term" value="F:pyridoxal phosphate binding"/>
    <property type="evidence" value="ECO:0007669"/>
    <property type="project" value="InterPro"/>
</dbReference>
<evidence type="ECO:0000256" key="3">
    <source>
        <dbReference type="ARBA" id="ARBA00022898"/>
    </source>
</evidence>
<dbReference type="InterPro" id="IPR004839">
    <property type="entry name" value="Aminotransferase_I/II_large"/>
</dbReference>
<dbReference type="InterPro" id="IPR015422">
    <property type="entry name" value="PyrdxlP-dep_Trfase_small"/>
</dbReference>
<proteinExistence type="inferred from homology"/>
<evidence type="ECO:0000313" key="8">
    <source>
        <dbReference type="Proteomes" id="UP000505077"/>
    </source>
</evidence>
<comment type="caution">
    <text evidence="7">The sequence shown here is derived from an EMBL/GenBank/DDBJ whole genome shotgun (WGS) entry which is preliminary data.</text>
</comment>
<comment type="similarity">
    <text evidence="5">Belongs to the class-II pyridoxal-phosphate-dependent aminotransferase family. MalY/PatB cystathionine beta-lyase subfamily.</text>
</comment>
<dbReference type="Gene3D" id="3.40.640.10">
    <property type="entry name" value="Type I PLP-dependent aspartate aminotransferase-like (Major domain)"/>
    <property type="match status" value="1"/>
</dbReference>
<evidence type="ECO:0000256" key="5">
    <source>
        <dbReference type="ARBA" id="ARBA00037974"/>
    </source>
</evidence>
<keyword evidence="7" id="KW-0032">Aminotransferase</keyword>
<dbReference type="Gene3D" id="3.90.1150.10">
    <property type="entry name" value="Aspartate Aminotransferase, domain 1"/>
    <property type="match status" value="1"/>
</dbReference>
<sequence length="389" mass="43274">MKQHNFDEIIERRGHDGEKWNTYPTDVLPMWVADSDFRCPQPILDALAARVSHGIFGYTSNAFGAFEHAAARWMRARFGWDADSSWVEFAPCVGAALAQAVLSFTDPGDCVLIQPPIYPPFRSVTTRNGRYLLENPLVRRDGNYTVDFDDLEHKLAHPRCKLFLLCNPHNPSGRAFAETELLAMGELCREHNVTIFSDEIHCDYVFGGRRHIPFPSLSEEMADISLVAINPSKTFNIADFRTAAVISANKTLRTRFAAGVANAKLGRCSSGIIAFVTAYTECDQYADGVANYVEKNLEYAVARINARIPRLSAHKPEGTYLLWIDCRGLGLNRQSALERFFLEEAKTALNSGTDFGVEGAGFMRMNLACPLATLQDGLARIERAVNGLN</sequence>
<feature type="domain" description="Aminotransferase class I/classII large" evidence="6">
    <location>
        <begin position="43"/>
        <end position="381"/>
    </location>
</feature>
<dbReference type="CDD" id="cd00609">
    <property type="entry name" value="AAT_like"/>
    <property type="match status" value="1"/>
</dbReference>
<organism evidence="7 8">
    <name type="scientific">Candidatus Desulfovibrio kirbyi</name>
    <dbReference type="NCBI Taxonomy" id="2696086"/>
    <lineage>
        <taxon>Bacteria</taxon>
        <taxon>Pseudomonadati</taxon>
        <taxon>Thermodesulfobacteriota</taxon>
        <taxon>Desulfovibrionia</taxon>
        <taxon>Desulfovibrionales</taxon>
        <taxon>Desulfovibrionaceae</taxon>
        <taxon>Desulfovibrio</taxon>
    </lineage>
</organism>
<protein>
    <recommendedName>
        <fullName evidence="2">cysteine-S-conjugate beta-lyase</fullName>
        <ecNumber evidence="2">4.4.1.13</ecNumber>
    </recommendedName>
</protein>
<evidence type="ECO:0000259" key="6">
    <source>
        <dbReference type="Pfam" id="PF00155"/>
    </source>
</evidence>
<reference evidence="7 8" key="1">
    <citation type="journal article" date="2020" name="ISME J.">
        <title>Parallel Reductive Genome Evolution in Desulfovibrio Ectosymbionts Independently Acquired by Trichonympha Protists in the Termite Gut.</title>
        <authorList>
            <person name="Takeuchi M."/>
            <person name="Kuwahara H."/>
            <person name="Murakami T."/>
            <person name="Takahashi K."/>
            <person name="Kajitani R."/>
            <person name="Toyoda A."/>
            <person name="Itoh T."/>
            <person name="Ohkuma M."/>
            <person name="Hongoh Y."/>
        </authorList>
    </citation>
    <scope>NUCLEOTIDE SEQUENCE [LARGE SCALE GENOMIC DNA]</scope>
    <source>
        <strain evidence="7">ZnDsv-02</strain>
    </source>
</reference>
<dbReference type="InterPro" id="IPR015424">
    <property type="entry name" value="PyrdxlP-dep_Trfase"/>
</dbReference>
<dbReference type="SUPFAM" id="SSF53383">
    <property type="entry name" value="PLP-dependent transferases"/>
    <property type="match status" value="1"/>
</dbReference>
<dbReference type="InterPro" id="IPR027619">
    <property type="entry name" value="C-S_lyase_PatB-like"/>
</dbReference>
<evidence type="ECO:0000256" key="1">
    <source>
        <dbReference type="ARBA" id="ARBA00001933"/>
    </source>
</evidence>
<comment type="cofactor">
    <cofactor evidence="1">
        <name>pyridoxal 5'-phosphate</name>
        <dbReference type="ChEBI" id="CHEBI:597326"/>
    </cofactor>
</comment>
<name>A0A6L2R521_9BACT</name>
<keyword evidence="7" id="KW-0808">Transferase</keyword>
<evidence type="ECO:0000256" key="4">
    <source>
        <dbReference type="ARBA" id="ARBA00023239"/>
    </source>
</evidence>
<dbReference type="EC" id="4.4.1.13" evidence="2"/>
<evidence type="ECO:0000256" key="2">
    <source>
        <dbReference type="ARBA" id="ARBA00012224"/>
    </source>
</evidence>
<keyword evidence="3" id="KW-0663">Pyridoxal phosphate</keyword>
<evidence type="ECO:0000313" key="7">
    <source>
        <dbReference type="EMBL" id="GFH62686.1"/>
    </source>
</evidence>